<accession>A0ABT5HY59</accession>
<organism evidence="3 4">
    <name type="scientific">Asticcacaulis aquaticus</name>
    <dbReference type="NCBI Taxonomy" id="2984212"/>
    <lineage>
        <taxon>Bacteria</taxon>
        <taxon>Pseudomonadati</taxon>
        <taxon>Pseudomonadota</taxon>
        <taxon>Alphaproteobacteria</taxon>
        <taxon>Caulobacterales</taxon>
        <taxon>Caulobacteraceae</taxon>
        <taxon>Asticcacaulis</taxon>
    </lineage>
</organism>
<gene>
    <name evidence="3" type="ORF">PQU92_17180</name>
</gene>
<dbReference type="Pfam" id="PF03009">
    <property type="entry name" value="GDPD"/>
    <property type="match status" value="1"/>
</dbReference>
<evidence type="ECO:0000259" key="2">
    <source>
        <dbReference type="PROSITE" id="PS51704"/>
    </source>
</evidence>
<dbReference type="EMBL" id="JAQQKX010000019">
    <property type="protein sequence ID" value="MDC7685021.1"/>
    <property type="molecule type" value="Genomic_DNA"/>
</dbReference>
<dbReference type="InterPro" id="IPR030395">
    <property type="entry name" value="GP_PDE_dom"/>
</dbReference>
<name>A0ABT5HY59_9CAUL</name>
<dbReference type="PANTHER" id="PTHR43805:SF1">
    <property type="entry name" value="GP-PDE DOMAIN-CONTAINING PROTEIN"/>
    <property type="match status" value="1"/>
</dbReference>
<evidence type="ECO:0000256" key="1">
    <source>
        <dbReference type="SAM" id="SignalP"/>
    </source>
</evidence>
<evidence type="ECO:0000313" key="3">
    <source>
        <dbReference type="EMBL" id="MDC7685021.1"/>
    </source>
</evidence>
<dbReference type="SUPFAM" id="SSF51695">
    <property type="entry name" value="PLC-like phosphodiesterases"/>
    <property type="match status" value="1"/>
</dbReference>
<evidence type="ECO:0000313" key="4">
    <source>
        <dbReference type="Proteomes" id="UP001214854"/>
    </source>
</evidence>
<protein>
    <submittedName>
        <fullName evidence="3">Glycerophosphodiester phosphodiesterase family protein</fullName>
    </submittedName>
</protein>
<feature type="domain" description="GP-PDE" evidence="2">
    <location>
        <begin position="50"/>
        <end position="322"/>
    </location>
</feature>
<feature type="chain" id="PRO_5046707200" evidence="1">
    <location>
        <begin position="27"/>
        <end position="327"/>
    </location>
</feature>
<dbReference type="PANTHER" id="PTHR43805">
    <property type="entry name" value="GLYCEROPHOSPHORYL DIESTER PHOSPHODIESTERASE"/>
    <property type="match status" value="1"/>
</dbReference>
<dbReference type="Proteomes" id="UP001214854">
    <property type="component" value="Unassembled WGS sequence"/>
</dbReference>
<reference evidence="3 4" key="1">
    <citation type="submission" date="2023-01" db="EMBL/GenBank/DDBJ databases">
        <title>Novel species of the genus Asticcacaulis isolated from rivers.</title>
        <authorList>
            <person name="Lu H."/>
        </authorList>
    </citation>
    <scope>NUCLEOTIDE SEQUENCE [LARGE SCALE GENOMIC DNA]</scope>
    <source>
        <strain evidence="3 4">BYS171W</strain>
    </source>
</reference>
<keyword evidence="4" id="KW-1185">Reference proteome</keyword>
<dbReference type="Gene3D" id="3.20.20.190">
    <property type="entry name" value="Phosphatidylinositol (PI) phosphodiesterase"/>
    <property type="match status" value="1"/>
</dbReference>
<dbReference type="RefSeq" id="WP_272749520.1">
    <property type="nucleotide sequence ID" value="NZ_JAQQKX010000019.1"/>
</dbReference>
<feature type="signal peptide" evidence="1">
    <location>
        <begin position="1"/>
        <end position="26"/>
    </location>
</feature>
<dbReference type="InterPro" id="IPR017946">
    <property type="entry name" value="PLC-like_Pdiesterase_TIM-brl"/>
</dbReference>
<keyword evidence="1" id="KW-0732">Signal</keyword>
<proteinExistence type="predicted"/>
<comment type="caution">
    <text evidence="3">The sequence shown here is derived from an EMBL/GenBank/DDBJ whole genome shotgun (WGS) entry which is preliminary data.</text>
</comment>
<sequence length="327" mass="36315">MKKRYIIGAGSAVVIAALYLINASWAATPPETTPQLLSHRGLYQHYRREGLTRDTCTADRILPPTHGYLENTLPSMQAAFDLGADGVEIDVHPTTDGDFVVFHDWTLDCRTDGKGITRQHSMAELKALDIGYGYTADGGKTYPFRGQFKGRMPSLAEVLTAFPDKHILINIKSNDSREADLLDAWLKAHPEAHPERLSVFAGERPTQRLAVLRPDLRPTGKAKLKSCALGYMALGWSGYMPKACRHTTMYLPTNYAWLAWGYPNRLQTRFADAGSYVWLIGDVNKRKGGMPSLNTPEELSKVPKSWRMGIVTDTIEVIGPLSMPPAQ</sequence>
<dbReference type="PROSITE" id="PS51704">
    <property type="entry name" value="GP_PDE"/>
    <property type="match status" value="1"/>
</dbReference>